<dbReference type="OrthoDB" id="5598852at2759"/>
<sequence>MRVYLLERIPGVPYSEFRARPEFADNAREFRERLLGDLAWALALSFQSRKSPDSILLLDGTDADTGAGASRLARGRVGSSLRARLELLEALPAHAQRHVSEVARRLDAVEGSPWCLTHGDLVAGNVMVDPATGHLTGLVDWAEAEWLPFGVALYGVEEVLGGAGEGPGFAYCAGHEELRRHFWDRLLALSRCGDLGIRPWLGEVEAARKLGVLLWVGIAFDEGRIDRVIEPGRDEAEMQKLTPFLEAACPVDAAGDGDRERGRRGSRVGIWLRELGVAFGQLCR</sequence>
<dbReference type="PANTHER" id="PTHR21310">
    <property type="entry name" value="AMINOGLYCOSIDE PHOSPHOTRANSFERASE-RELATED-RELATED"/>
    <property type="match status" value="1"/>
</dbReference>
<comment type="caution">
    <text evidence="2">The sequence shown here is derived from an EMBL/GenBank/DDBJ whole genome shotgun (WGS) entry which is preliminary data.</text>
</comment>
<organism evidence="2 3">
    <name type="scientific">Escovopsis weberi</name>
    <dbReference type="NCBI Taxonomy" id="150374"/>
    <lineage>
        <taxon>Eukaryota</taxon>
        <taxon>Fungi</taxon>
        <taxon>Dikarya</taxon>
        <taxon>Ascomycota</taxon>
        <taxon>Pezizomycotina</taxon>
        <taxon>Sordariomycetes</taxon>
        <taxon>Hypocreomycetidae</taxon>
        <taxon>Hypocreales</taxon>
        <taxon>Hypocreaceae</taxon>
        <taxon>Escovopsis</taxon>
    </lineage>
</organism>
<dbReference type="InterPro" id="IPR011009">
    <property type="entry name" value="Kinase-like_dom_sf"/>
</dbReference>
<gene>
    <name evidence="2" type="ORF">ESCO_001661</name>
</gene>
<dbReference type="InterPro" id="IPR002575">
    <property type="entry name" value="Aminoglycoside_PTrfase"/>
</dbReference>
<dbReference type="STRING" id="150374.A0A0M8N3K0"/>
<dbReference type="AlphaFoldDB" id="A0A0M8N3K0"/>
<keyword evidence="3" id="KW-1185">Reference proteome</keyword>
<dbReference type="SUPFAM" id="SSF56112">
    <property type="entry name" value="Protein kinase-like (PK-like)"/>
    <property type="match status" value="1"/>
</dbReference>
<proteinExistence type="predicted"/>
<dbReference type="Pfam" id="PF01636">
    <property type="entry name" value="APH"/>
    <property type="match status" value="1"/>
</dbReference>
<evidence type="ECO:0000313" key="3">
    <source>
        <dbReference type="Proteomes" id="UP000053831"/>
    </source>
</evidence>
<dbReference type="PANTHER" id="PTHR21310:SF59">
    <property type="entry name" value="AMINOGLYCOSIDE PHOSPHOTRANSFERASE DOMAIN-CONTAINING PROTEIN"/>
    <property type="match status" value="1"/>
</dbReference>
<dbReference type="Proteomes" id="UP000053831">
    <property type="component" value="Unassembled WGS sequence"/>
</dbReference>
<evidence type="ECO:0000259" key="1">
    <source>
        <dbReference type="Pfam" id="PF01636"/>
    </source>
</evidence>
<dbReference type="EMBL" id="LGSR01000006">
    <property type="protein sequence ID" value="KOS22447.1"/>
    <property type="molecule type" value="Genomic_DNA"/>
</dbReference>
<name>A0A0M8N3K0_ESCWE</name>
<accession>A0A0M8N3K0</accession>
<evidence type="ECO:0000313" key="2">
    <source>
        <dbReference type="EMBL" id="KOS22447.1"/>
    </source>
</evidence>
<dbReference type="InterPro" id="IPR051678">
    <property type="entry name" value="AGP_Transferase"/>
</dbReference>
<dbReference type="Gene3D" id="3.90.1200.10">
    <property type="match status" value="1"/>
</dbReference>
<reference evidence="2 3" key="1">
    <citation type="submission" date="2015-07" db="EMBL/GenBank/DDBJ databases">
        <title>The genome of the fungus Escovopsis weberi, a specialized disease agent of ant agriculture.</title>
        <authorList>
            <person name="de Man T.J."/>
            <person name="Stajich J.E."/>
            <person name="Kubicek C.P."/>
            <person name="Chenthamara K."/>
            <person name="Atanasova L."/>
            <person name="Druzhinina I.S."/>
            <person name="Birnbaum S."/>
            <person name="Barribeau S.M."/>
            <person name="Teiling C."/>
            <person name="Suen G."/>
            <person name="Currie C."/>
            <person name="Gerardo N.M."/>
        </authorList>
    </citation>
    <scope>NUCLEOTIDE SEQUENCE [LARGE SCALE GENOMIC DNA]</scope>
</reference>
<feature type="domain" description="Aminoglycoside phosphotransferase" evidence="1">
    <location>
        <begin position="3"/>
        <end position="148"/>
    </location>
</feature>
<protein>
    <recommendedName>
        <fullName evidence="1">Aminoglycoside phosphotransferase domain-containing protein</fullName>
    </recommendedName>
</protein>